<evidence type="ECO:0000256" key="2">
    <source>
        <dbReference type="ARBA" id="ARBA00007663"/>
    </source>
</evidence>
<keyword evidence="5" id="KW-0808">Transferase</keyword>
<accession>A0A8J6TFE9</accession>
<evidence type="ECO:0000256" key="4">
    <source>
        <dbReference type="ARBA" id="ARBA00022490"/>
    </source>
</evidence>
<comment type="caution">
    <text evidence="13">The sequence shown here is derived from an EMBL/GenBank/DDBJ whole genome shotgun (WGS) entry which is preliminary data.</text>
</comment>
<dbReference type="GO" id="GO:0005737">
    <property type="term" value="C:cytoplasm"/>
    <property type="evidence" value="ECO:0007669"/>
    <property type="project" value="UniProtKB-SubCell"/>
</dbReference>
<dbReference type="EMBL" id="JACNJN010000154">
    <property type="protein sequence ID" value="MBC8336326.1"/>
    <property type="molecule type" value="Genomic_DNA"/>
</dbReference>
<dbReference type="PANTHER" id="PTHR17490">
    <property type="entry name" value="SUA5"/>
    <property type="match status" value="1"/>
</dbReference>
<dbReference type="EC" id="2.7.7.87" evidence="3"/>
<dbReference type="Gene3D" id="3.90.870.10">
    <property type="entry name" value="DHBP synthase"/>
    <property type="match status" value="1"/>
</dbReference>
<organism evidence="13 14">
    <name type="scientific">Candidatus Desulfolinea nitratireducens</name>
    <dbReference type="NCBI Taxonomy" id="2841698"/>
    <lineage>
        <taxon>Bacteria</taxon>
        <taxon>Bacillati</taxon>
        <taxon>Chloroflexota</taxon>
        <taxon>Anaerolineae</taxon>
        <taxon>Anaerolineales</taxon>
        <taxon>Anaerolineales incertae sedis</taxon>
        <taxon>Candidatus Desulfolinea</taxon>
    </lineage>
</organism>
<evidence type="ECO:0000256" key="5">
    <source>
        <dbReference type="ARBA" id="ARBA00022679"/>
    </source>
</evidence>
<dbReference type="PROSITE" id="PS51163">
    <property type="entry name" value="YRDC"/>
    <property type="match status" value="1"/>
</dbReference>
<dbReference type="SUPFAM" id="SSF55821">
    <property type="entry name" value="YrdC/RibB"/>
    <property type="match status" value="1"/>
</dbReference>
<evidence type="ECO:0000256" key="9">
    <source>
        <dbReference type="ARBA" id="ARBA00022840"/>
    </source>
</evidence>
<evidence type="ECO:0000259" key="12">
    <source>
        <dbReference type="PROSITE" id="PS51163"/>
    </source>
</evidence>
<evidence type="ECO:0000256" key="6">
    <source>
        <dbReference type="ARBA" id="ARBA00022694"/>
    </source>
</evidence>
<keyword evidence="9" id="KW-0067">ATP-binding</keyword>
<evidence type="ECO:0000256" key="11">
    <source>
        <dbReference type="ARBA" id="ARBA00048366"/>
    </source>
</evidence>
<dbReference type="GO" id="GO:0005524">
    <property type="term" value="F:ATP binding"/>
    <property type="evidence" value="ECO:0007669"/>
    <property type="project" value="UniProtKB-KW"/>
</dbReference>
<evidence type="ECO:0000256" key="3">
    <source>
        <dbReference type="ARBA" id="ARBA00012584"/>
    </source>
</evidence>
<evidence type="ECO:0000256" key="1">
    <source>
        <dbReference type="ARBA" id="ARBA00004496"/>
    </source>
</evidence>
<evidence type="ECO:0000256" key="7">
    <source>
        <dbReference type="ARBA" id="ARBA00022695"/>
    </source>
</evidence>
<dbReference type="NCBIfam" id="TIGR00057">
    <property type="entry name" value="L-threonylcarbamoyladenylate synthase"/>
    <property type="match status" value="1"/>
</dbReference>
<protein>
    <recommendedName>
        <fullName evidence="10">L-threonylcarbamoyladenylate synthase</fullName>
        <ecNumber evidence="3">2.7.7.87</ecNumber>
    </recommendedName>
    <alternativeName>
        <fullName evidence="10">L-threonylcarbamoyladenylate synthase</fullName>
    </alternativeName>
</protein>
<evidence type="ECO:0000256" key="8">
    <source>
        <dbReference type="ARBA" id="ARBA00022741"/>
    </source>
</evidence>
<dbReference type="GO" id="GO:0061710">
    <property type="term" value="F:L-threonylcarbamoyladenylate synthase"/>
    <property type="evidence" value="ECO:0007669"/>
    <property type="project" value="UniProtKB-EC"/>
</dbReference>
<dbReference type="InterPro" id="IPR017945">
    <property type="entry name" value="DHBP_synth_RibB-like_a/b_dom"/>
</dbReference>
<evidence type="ECO:0000313" key="13">
    <source>
        <dbReference type="EMBL" id="MBC8336326.1"/>
    </source>
</evidence>
<keyword evidence="4" id="KW-0963">Cytoplasm</keyword>
<gene>
    <name evidence="13" type="ORF">H8E29_13750</name>
</gene>
<keyword evidence="8" id="KW-0547">Nucleotide-binding</keyword>
<dbReference type="GO" id="GO:0006450">
    <property type="term" value="P:regulation of translational fidelity"/>
    <property type="evidence" value="ECO:0007669"/>
    <property type="project" value="TreeGrafter"/>
</dbReference>
<dbReference type="InterPro" id="IPR050156">
    <property type="entry name" value="TC-AMP_synthase_SUA5"/>
</dbReference>
<dbReference type="AlphaFoldDB" id="A0A8J6TFE9"/>
<feature type="domain" description="YrdC-like" evidence="12">
    <location>
        <begin position="11"/>
        <end position="195"/>
    </location>
</feature>
<evidence type="ECO:0000256" key="10">
    <source>
        <dbReference type="ARBA" id="ARBA00029774"/>
    </source>
</evidence>
<keyword evidence="6" id="KW-0819">tRNA processing</keyword>
<dbReference type="PANTHER" id="PTHR17490:SF16">
    <property type="entry name" value="THREONYLCARBAMOYL-AMP SYNTHASE"/>
    <property type="match status" value="1"/>
</dbReference>
<sequence>MQTEILPISAPNALNRALEVLQAGELVAFPTDTVYGLGTLAFNSEGAAKIYQAKKRPPEKALPILLGKIEQLKLVAISVPEMAQKLAASFWPGALTLILAKHSDIPKAVSALETVGVRIPDHAFARELFRAAGPMAVSSANLSGHSNPITAEDVYTQLNGSLPLILDGGRVSGGVPSTVVDCTGKDIQILREGSISTSMIWEALAES</sequence>
<keyword evidence="7" id="KW-0548">Nucleotidyltransferase</keyword>
<comment type="subcellular location">
    <subcellularLocation>
        <location evidence="1">Cytoplasm</location>
    </subcellularLocation>
</comment>
<dbReference type="GO" id="GO:0003725">
    <property type="term" value="F:double-stranded RNA binding"/>
    <property type="evidence" value="ECO:0007669"/>
    <property type="project" value="InterPro"/>
</dbReference>
<dbReference type="Pfam" id="PF01300">
    <property type="entry name" value="Sua5_yciO_yrdC"/>
    <property type="match status" value="1"/>
</dbReference>
<proteinExistence type="inferred from homology"/>
<dbReference type="GO" id="GO:0000049">
    <property type="term" value="F:tRNA binding"/>
    <property type="evidence" value="ECO:0007669"/>
    <property type="project" value="TreeGrafter"/>
</dbReference>
<name>A0A8J6TFE9_9CHLR</name>
<reference evidence="13 14" key="1">
    <citation type="submission" date="2020-08" db="EMBL/GenBank/DDBJ databases">
        <title>Bridging the membrane lipid divide: bacteria of the FCB group superphylum have the potential to synthesize archaeal ether lipids.</title>
        <authorList>
            <person name="Villanueva L."/>
            <person name="Von Meijenfeldt F.A.B."/>
            <person name="Westbye A.B."/>
            <person name="Yadav S."/>
            <person name="Hopmans E.C."/>
            <person name="Dutilh B.E."/>
            <person name="Sinninghe Damste J.S."/>
        </authorList>
    </citation>
    <scope>NUCLEOTIDE SEQUENCE [LARGE SCALE GENOMIC DNA]</scope>
    <source>
        <strain evidence="13">NIOZ-UU36</strain>
    </source>
</reference>
<comment type="similarity">
    <text evidence="2">Belongs to the SUA5 family.</text>
</comment>
<dbReference type="InterPro" id="IPR006070">
    <property type="entry name" value="Sua5-like_dom"/>
</dbReference>
<evidence type="ECO:0000313" key="14">
    <source>
        <dbReference type="Proteomes" id="UP000614469"/>
    </source>
</evidence>
<comment type="catalytic activity">
    <reaction evidence="11">
        <text>L-threonine + hydrogencarbonate + ATP = L-threonylcarbamoyladenylate + diphosphate + H2O</text>
        <dbReference type="Rhea" id="RHEA:36407"/>
        <dbReference type="ChEBI" id="CHEBI:15377"/>
        <dbReference type="ChEBI" id="CHEBI:17544"/>
        <dbReference type="ChEBI" id="CHEBI:30616"/>
        <dbReference type="ChEBI" id="CHEBI:33019"/>
        <dbReference type="ChEBI" id="CHEBI:57926"/>
        <dbReference type="ChEBI" id="CHEBI:73682"/>
        <dbReference type="EC" id="2.7.7.87"/>
    </reaction>
</comment>
<dbReference type="Proteomes" id="UP000614469">
    <property type="component" value="Unassembled WGS sequence"/>
</dbReference>
<dbReference type="GO" id="GO:0008033">
    <property type="term" value="P:tRNA processing"/>
    <property type="evidence" value="ECO:0007669"/>
    <property type="project" value="UniProtKB-KW"/>
</dbReference>